<evidence type="ECO:0000313" key="4">
    <source>
        <dbReference type="EMBL" id="URD96660.1"/>
    </source>
</evidence>
<evidence type="ECO:0000313" key="5">
    <source>
        <dbReference type="Proteomes" id="UP001055439"/>
    </source>
</evidence>
<dbReference type="GO" id="GO:0005524">
    <property type="term" value="F:ATP binding"/>
    <property type="evidence" value="ECO:0007669"/>
    <property type="project" value="UniProtKB-KW"/>
</dbReference>
<gene>
    <name evidence="4" type="ORF">MUK42_31814</name>
</gene>
<proteinExistence type="predicted"/>
<dbReference type="InterPro" id="IPR032501">
    <property type="entry name" value="Prot_ATP_ID_OB_2nd"/>
</dbReference>
<organism evidence="4 5">
    <name type="scientific">Musa troglodytarum</name>
    <name type="common">fe'i banana</name>
    <dbReference type="NCBI Taxonomy" id="320322"/>
    <lineage>
        <taxon>Eukaryota</taxon>
        <taxon>Viridiplantae</taxon>
        <taxon>Streptophyta</taxon>
        <taxon>Embryophyta</taxon>
        <taxon>Tracheophyta</taxon>
        <taxon>Spermatophyta</taxon>
        <taxon>Magnoliopsida</taxon>
        <taxon>Liliopsida</taxon>
        <taxon>Zingiberales</taxon>
        <taxon>Musaceae</taxon>
        <taxon>Musa</taxon>
    </lineage>
</organism>
<dbReference type="OrthoDB" id="10255768at2759"/>
<dbReference type="Proteomes" id="UP001055439">
    <property type="component" value="Chromosome 4"/>
</dbReference>
<dbReference type="AlphaFoldDB" id="A0A9E7JWW3"/>
<dbReference type="EMBL" id="CP097506">
    <property type="protein sequence ID" value="URD96660.1"/>
    <property type="molecule type" value="Genomic_DNA"/>
</dbReference>
<dbReference type="InterPro" id="IPR050221">
    <property type="entry name" value="26S_Proteasome_ATPase"/>
</dbReference>
<dbReference type="Gene3D" id="2.40.50.140">
    <property type="entry name" value="Nucleic acid-binding proteins"/>
    <property type="match status" value="1"/>
</dbReference>
<accession>A0A9E7JWW3</accession>
<keyword evidence="5" id="KW-1185">Reference proteome</keyword>
<reference evidence="4" key="1">
    <citation type="submission" date="2022-05" db="EMBL/GenBank/DDBJ databases">
        <title>The Musa troglodytarum L. genome provides insights into the mechanism of non-climacteric behaviour and enrichment of carotenoids.</title>
        <authorList>
            <person name="Wang J."/>
        </authorList>
    </citation>
    <scope>NUCLEOTIDE SEQUENCE</scope>
    <source>
        <tissue evidence="4">Leaf</tissue>
    </source>
</reference>
<dbReference type="Pfam" id="PF16450">
    <property type="entry name" value="Prot_ATP_ID_OB_C"/>
    <property type="match status" value="1"/>
</dbReference>
<evidence type="ECO:0000259" key="3">
    <source>
        <dbReference type="Pfam" id="PF16450"/>
    </source>
</evidence>
<dbReference type="InterPro" id="IPR012340">
    <property type="entry name" value="NA-bd_OB-fold"/>
</dbReference>
<evidence type="ECO:0000256" key="1">
    <source>
        <dbReference type="ARBA" id="ARBA00022741"/>
    </source>
</evidence>
<name>A0A9E7JWW3_9LILI</name>
<sequence length="89" mass="9857">MGVRNLEELIDENHAIISLSIGSEYYVRILSFVDKDQLEPGCAILMHNKILSVVGLLQDEVDPMVSVMKVEKAPLESYADIGGLDVQIQ</sequence>
<feature type="domain" description="Proteasomal ATPase second OB" evidence="3">
    <location>
        <begin position="3"/>
        <end position="57"/>
    </location>
</feature>
<dbReference type="FunFam" id="2.40.50.140:FF:000030">
    <property type="entry name" value="26S protease regulatory subunit 4"/>
    <property type="match status" value="1"/>
</dbReference>
<dbReference type="PANTHER" id="PTHR23073">
    <property type="entry name" value="26S PROTEASOME REGULATORY SUBUNIT"/>
    <property type="match status" value="1"/>
</dbReference>
<evidence type="ECO:0000256" key="2">
    <source>
        <dbReference type="ARBA" id="ARBA00022840"/>
    </source>
</evidence>
<keyword evidence="1" id="KW-0547">Nucleotide-binding</keyword>
<protein>
    <submittedName>
        <fullName evidence="4">Regulatory subunit 4</fullName>
    </submittedName>
</protein>
<keyword evidence="2" id="KW-0067">ATP-binding</keyword>